<protein>
    <recommendedName>
        <fullName evidence="6">RING-type domain-containing protein</fullName>
    </recommendedName>
</protein>
<dbReference type="Pfam" id="PF13923">
    <property type="entry name" value="zf-C3HC4_2"/>
    <property type="match status" value="1"/>
</dbReference>
<dbReference type="InterPro" id="IPR017907">
    <property type="entry name" value="Znf_RING_CS"/>
</dbReference>
<reference evidence="7" key="1">
    <citation type="submission" date="2021-01" db="EMBL/GenBank/DDBJ databases">
        <authorList>
            <person name="Corre E."/>
            <person name="Pelletier E."/>
            <person name="Niang G."/>
            <person name="Scheremetjew M."/>
            <person name="Finn R."/>
            <person name="Kale V."/>
            <person name="Holt S."/>
            <person name="Cochrane G."/>
            <person name="Meng A."/>
            <person name="Brown T."/>
            <person name="Cohen L."/>
        </authorList>
    </citation>
    <scope>NUCLEOTIDE SEQUENCE</scope>
    <source>
        <strain evidence="7">OF101</strain>
    </source>
</reference>
<name>A0A7S1LEX4_ALECA</name>
<feature type="compositionally biased region" description="Acidic residues" evidence="5">
    <location>
        <begin position="181"/>
        <end position="199"/>
    </location>
</feature>
<dbReference type="EMBL" id="HBGE01013409">
    <property type="protein sequence ID" value="CAD9102160.1"/>
    <property type="molecule type" value="Transcribed_RNA"/>
</dbReference>
<evidence type="ECO:0000256" key="5">
    <source>
        <dbReference type="SAM" id="MobiDB-lite"/>
    </source>
</evidence>
<keyword evidence="1" id="KW-0479">Metal-binding</keyword>
<accession>A0A7S1LEX4</accession>
<evidence type="ECO:0000256" key="1">
    <source>
        <dbReference type="ARBA" id="ARBA00022723"/>
    </source>
</evidence>
<proteinExistence type="predicted"/>
<dbReference type="InterPro" id="IPR001841">
    <property type="entry name" value="Znf_RING"/>
</dbReference>
<dbReference type="GO" id="GO:0000209">
    <property type="term" value="P:protein polyubiquitination"/>
    <property type="evidence" value="ECO:0007669"/>
    <property type="project" value="TreeGrafter"/>
</dbReference>
<keyword evidence="3" id="KW-0862">Zinc</keyword>
<keyword evidence="2 4" id="KW-0863">Zinc-finger</keyword>
<feature type="domain" description="RING-type" evidence="6">
    <location>
        <begin position="20"/>
        <end position="61"/>
    </location>
</feature>
<dbReference type="AlphaFoldDB" id="A0A7S1LEX4"/>
<organism evidence="7">
    <name type="scientific">Alexandrium catenella</name>
    <name type="common">Red tide dinoflagellate</name>
    <name type="synonym">Gonyaulax catenella</name>
    <dbReference type="NCBI Taxonomy" id="2925"/>
    <lineage>
        <taxon>Eukaryota</taxon>
        <taxon>Sar</taxon>
        <taxon>Alveolata</taxon>
        <taxon>Dinophyceae</taxon>
        <taxon>Gonyaulacales</taxon>
        <taxon>Pyrocystaceae</taxon>
        <taxon>Alexandrium</taxon>
    </lineage>
</organism>
<dbReference type="PROSITE" id="PS00518">
    <property type="entry name" value="ZF_RING_1"/>
    <property type="match status" value="1"/>
</dbReference>
<sequence>MGLSDDYLVNPGSVSSALRCGICHEVYEDPVFCDGGHCQHVFCRACLEQALKLKASCPTCKAAVEPSQVQPHMMGRSLLDELLVHCRGGCNWTGRLDAHLTHLLACPVQRLTEQLAAANARVKERDVQLAARDREIAWLRANAAKFQRRRWEVAKYVTEQRRQLDAHRDRLDLLAELAGSADEEEEEEDEEGEEADDPFELAEVAGTADEEAIEEAILDPFELMGTLDPFELMGGAFQPTTPSSD</sequence>
<evidence type="ECO:0000256" key="2">
    <source>
        <dbReference type="ARBA" id="ARBA00022771"/>
    </source>
</evidence>
<dbReference type="PANTHER" id="PTHR46016">
    <property type="entry name" value="ZINC FINGER, RING/FYVE/PHD-TYPE"/>
    <property type="match status" value="1"/>
</dbReference>
<dbReference type="GO" id="GO:0061630">
    <property type="term" value="F:ubiquitin protein ligase activity"/>
    <property type="evidence" value="ECO:0007669"/>
    <property type="project" value="TreeGrafter"/>
</dbReference>
<dbReference type="InterPro" id="IPR051438">
    <property type="entry name" value="RNF_E3_ubiq-protein_ligase"/>
</dbReference>
<evidence type="ECO:0000256" key="3">
    <source>
        <dbReference type="ARBA" id="ARBA00022833"/>
    </source>
</evidence>
<dbReference type="GO" id="GO:0008270">
    <property type="term" value="F:zinc ion binding"/>
    <property type="evidence" value="ECO:0007669"/>
    <property type="project" value="UniProtKB-KW"/>
</dbReference>
<dbReference type="InterPro" id="IPR013083">
    <property type="entry name" value="Znf_RING/FYVE/PHD"/>
</dbReference>
<dbReference type="Gene3D" id="3.30.40.10">
    <property type="entry name" value="Zinc/RING finger domain, C3HC4 (zinc finger)"/>
    <property type="match status" value="1"/>
</dbReference>
<dbReference type="CDD" id="cd16449">
    <property type="entry name" value="RING-HC"/>
    <property type="match status" value="1"/>
</dbReference>
<dbReference type="PROSITE" id="PS50089">
    <property type="entry name" value="ZF_RING_2"/>
    <property type="match status" value="1"/>
</dbReference>
<evidence type="ECO:0000259" key="6">
    <source>
        <dbReference type="PROSITE" id="PS50089"/>
    </source>
</evidence>
<dbReference type="PANTHER" id="PTHR46016:SF1">
    <property type="entry name" value="RING-TYPE DOMAIN-CONTAINING PROTEIN"/>
    <property type="match status" value="1"/>
</dbReference>
<gene>
    <name evidence="7" type="ORF">ACAT0790_LOCUS7932</name>
</gene>
<dbReference type="SUPFAM" id="SSF57850">
    <property type="entry name" value="RING/U-box"/>
    <property type="match status" value="1"/>
</dbReference>
<dbReference type="GO" id="GO:0006511">
    <property type="term" value="P:ubiquitin-dependent protein catabolic process"/>
    <property type="evidence" value="ECO:0007669"/>
    <property type="project" value="TreeGrafter"/>
</dbReference>
<evidence type="ECO:0000256" key="4">
    <source>
        <dbReference type="PROSITE-ProRule" id="PRU00175"/>
    </source>
</evidence>
<feature type="region of interest" description="Disordered" evidence="5">
    <location>
        <begin position="179"/>
        <end position="199"/>
    </location>
</feature>
<evidence type="ECO:0000313" key="7">
    <source>
        <dbReference type="EMBL" id="CAD9102160.1"/>
    </source>
</evidence>